<organism evidence="1 2">
    <name type="scientific">Cupriavidus oxalaticus</name>
    <dbReference type="NCBI Taxonomy" id="96344"/>
    <lineage>
        <taxon>Bacteria</taxon>
        <taxon>Pseudomonadati</taxon>
        <taxon>Pseudomonadota</taxon>
        <taxon>Betaproteobacteria</taxon>
        <taxon>Burkholderiales</taxon>
        <taxon>Burkholderiaceae</taxon>
        <taxon>Cupriavidus</taxon>
    </lineage>
</organism>
<reference evidence="1 2" key="1">
    <citation type="submission" date="2018-09" db="EMBL/GenBank/DDBJ databases">
        <title>Complete genome sequence of Cupriavidus oxalaticus T2, a bacterium capable of phenol tolerance and degradation.</title>
        <authorList>
            <person name="Yan J."/>
        </authorList>
    </citation>
    <scope>NUCLEOTIDE SEQUENCE [LARGE SCALE GENOMIC DNA]</scope>
    <source>
        <strain evidence="1 2">T2</strain>
    </source>
</reference>
<evidence type="ECO:0000313" key="2">
    <source>
        <dbReference type="Proteomes" id="UP000325743"/>
    </source>
</evidence>
<dbReference type="RefSeq" id="WP_151072649.1">
    <property type="nucleotide sequence ID" value="NZ_CP032519.1"/>
</dbReference>
<proteinExistence type="predicted"/>
<dbReference type="EMBL" id="CP032519">
    <property type="protein sequence ID" value="QEZ48022.1"/>
    <property type="molecule type" value="Genomic_DNA"/>
</dbReference>
<dbReference type="AlphaFoldDB" id="A0A5P3VRJ0"/>
<gene>
    <name evidence="1" type="ORF">D2917_28540</name>
</gene>
<evidence type="ECO:0008006" key="3">
    <source>
        <dbReference type="Google" id="ProtNLM"/>
    </source>
</evidence>
<dbReference type="Proteomes" id="UP000325743">
    <property type="component" value="Chromosome 2"/>
</dbReference>
<accession>A0A5P3VRJ0</accession>
<sequence>MSQASTPQERVAAARQLYAVLKGYLDRPTWTPTEGALVLSGLHAPAGCVEFPREAMGLDAKPFKGDVIDRQIKAREIMRLWDWSWDDEESDTVAPTQLAPHEFLAWCQDVDIDTEWMRLVFEVISGGKVQTDQPDLIPLAVAEYAAQSAETINAIHALTGRVSVDSSLSAPVPTQVQKSAPQRVPMPIPANRDHVSTEELAAILAIDPQSIRKRHSSDGSYLGIRPTKLPNRRLLWPVDKVRVLLGGKGE</sequence>
<evidence type="ECO:0000313" key="1">
    <source>
        <dbReference type="EMBL" id="QEZ48022.1"/>
    </source>
</evidence>
<protein>
    <recommendedName>
        <fullName evidence="3">DNA-binding protein</fullName>
    </recommendedName>
</protein>
<name>A0A5P3VRJ0_9BURK</name>